<dbReference type="EMBL" id="CVRB01000005">
    <property type="protein sequence ID" value="CRK84529.1"/>
    <property type="molecule type" value="Genomic_DNA"/>
</dbReference>
<proteinExistence type="predicted"/>
<dbReference type="RefSeq" id="WP_176699897.1">
    <property type="nucleotide sequence ID" value="NZ_CVRB01000005.1"/>
</dbReference>
<organism evidence="1 2">
    <name type="scientific">Neobacillus massiliamazoniensis</name>
    <dbReference type="NCBI Taxonomy" id="1499688"/>
    <lineage>
        <taxon>Bacteria</taxon>
        <taxon>Bacillati</taxon>
        <taxon>Bacillota</taxon>
        <taxon>Bacilli</taxon>
        <taxon>Bacillales</taxon>
        <taxon>Bacillaceae</taxon>
        <taxon>Neobacillus</taxon>
    </lineage>
</organism>
<keyword evidence="2" id="KW-1185">Reference proteome</keyword>
<gene>
    <name evidence="1" type="ORF">BN000_04561</name>
</gene>
<dbReference type="STRING" id="1499688.BN000_04561"/>
<sequence>MNVRFSFVLDKNVPNGPGYTAYENGFIEGALNIFVDEKLFFHDPYVNLAS</sequence>
<protein>
    <submittedName>
        <fullName evidence="1">Uncharacterized protein</fullName>
    </submittedName>
</protein>
<evidence type="ECO:0000313" key="2">
    <source>
        <dbReference type="Proteomes" id="UP000199087"/>
    </source>
</evidence>
<reference evidence="2" key="1">
    <citation type="submission" date="2015-05" db="EMBL/GenBank/DDBJ databases">
        <authorList>
            <person name="Urmite Genomes"/>
        </authorList>
    </citation>
    <scope>NUCLEOTIDE SEQUENCE [LARGE SCALE GENOMIC DNA]</scope>
    <source>
        <strain evidence="2">LF1</strain>
    </source>
</reference>
<accession>A0A0U1P2L3</accession>
<dbReference type="AlphaFoldDB" id="A0A0U1P2L3"/>
<name>A0A0U1P2L3_9BACI</name>
<dbReference type="Proteomes" id="UP000199087">
    <property type="component" value="Unassembled WGS sequence"/>
</dbReference>
<evidence type="ECO:0000313" key="1">
    <source>
        <dbReference type="EMBL" id="CRK84529.1"/>
    </source>
</evidence>